<feature type="compositionally biased region" description="Low complexity" evidence="1">
    <location>
        <begin position="1"/>
        <end position="11"/>
    </location>
</feature>
<feature type="region of interest" description="Disordered" evidence="1">
    <location>
        <begin position="1"/>
        <end position="61"/>
    </location>
</feature>
<dbReference type="AlphaFoldDB" id="A0A6J4RGU0"/>
<accession>A0A6J4RGU0</accession>
<feature type="compositionally biased region" description="Low complexity" evidence="1">
    <location>
        <begin position="25"/>
        <end position="46"/>
    </location>
</feature>
<protein>
    <recommendedName>
        <fullName evidence="3">Zinc-ribbon domain-containing protein</fullName>
    </recommendedName>
</protein>
<reference evidence="2" key="1">
    <citation type="submission" date="2020-02" db="EMBL/GenBank/DDBJ databases">
        <authorList>
            <person name="Meier V. D."/>
        </authorList>
    </citation>
    <scope>NUCLEOTIDE SEQUENCE</scope>
    <source>
        <strain evidence="2">AVDCRST_MAG30</strain>
    </source>
</reference>
<evidence type="ECO:0000313" key="2">
    <source>
        <dbReference type="EMBL" id="CAA9473488.1"/>
    </source>
</evidence>
<gene>
    <name evidence="2" type="ORF">AVDCRST_MAG30-279</name>
</gene>
<evidence type="ECO:0000256" key="1">
    <source>
        <dbReference type="SAM" id="MobiDB-lite"/>
    </source>
</evidence>
<name>A0A6J4RGU0_9ACTN</name>
<organism evidence="2">
    <name type="scientific">uncultured Solirubrobacteraceae bacterium</name>
    <dbReference type="NCBI Taxonomy" id="1162706"/>
    <lineage>
        <taxon>Bacteria</taxon>
        <taxon>Bacillati</taxon>
        <taxon>Actinomycetota</taxon>
        <taxon>Thermoleophilia</taxon>
        <taxon>Solirubrobacterales</taxon>
        <taxon>Solirubrobacteraceae</taxon>
        <taxon>environmental samples</taxon>
    </lineage>
</organism>
<sequence>MRGLLQRLRPGPGRPPEPAEDETQALPAAEPEAAAAPATPAGVAPEDLVGERPDTKRRGRLRRRLRHLRQVRELMLRDVGGLVYELHRAPGDDAARERGSAVVGEKLERLTALDAERRELETALDAARSKTVLREPGVGGTCPACGDYFASDAHFCANCGTRVDGEAVAQPAPEPEARPEPVAEPAPAAEPAREEVRS</sequence>
<proteinExistence type="predicted"/>
<dbReference type="EMBL" id="CADCVS010000054">
    <property type="protein sequence ID" value="CAA9473488.1"/>
    <property type="molecule type" value="Genomic_DNA"/>
</dbReference>
<feature type="region of interest" description="Disordered" evidence="1">
    <location>
        <begin position="166"/>
        <end position="198"/>
    </location>
</feature>
<evidence type="ECO:0008006" key="3">
    <source>
        <dbReference type="Google" id="ProtNLM"/>
    </source>
</evidence>